<evidence type="ECO:0000256" key="1">
    <source>
        <dbReference type="ARBA" id="ARBA00004974"/>
    </source>
</evidence>
<comment type="pathway">
    <text evidence="1">Amino-acid biosynthesis; L-isoleucine biosynthesis; L-isoleucine from 2-oxobutanoate: step 1/4.</text>
</comment>
<feature type="non-terminal residue" evidence="7">
    <location>
        <position position="103"/>
    </location>
</feature>
<dbReference type="InterPro" id="IPR054480">
    <property type="entry name" value="AHAS_small-like_ACT"/>
</dbReference>
<reference evidence="7" key="1">
    <citation type="journal article" date="2014" name="Front. Microbiol.">
        <title>High frequency of phylogenetically diverse reductive dehalogenase-homologous genes in deep subseafloor sedimentary metagenomes.</title>
        <authorList>
            <person name="Kawai M."/>
            <person name="Futagami T."/>
            <person name="Toyoda A."/>
            <person name="Takaki Y."/>
            <person name="Nishi S."/>
            <person name="Hori S."/>
            <person name="Arai W."/>
            <person name="Tsubouchi T."/>
            <person name="Morono Y."/>
            <person name="Uchiyama I."/>
            <person name="Ito T."/>
            <person name="Fujiyama A."/>
            <person name="Inagaki F."/>
            <person name="Takami H."/>
        </authorList>
    </citation>
    <scope>NUCLEOTIDE SEQUENCE</scope>
    <source>
        <strain evidence="7">Expedition CK06-06</strain>
    </source>
</reference>
<evidence type="ECO:0000256" key="3">
    <source>
        <dbReference type="ARBA" id="ARBA00006341"/>
    </source>
</evidence>
<dbReference type="InterPro" id="IPR045865">
    <property type="entry name" value="ACT-like_dom_sf"/>
</dbReference>
<dbReference type="GO" id="GO:0009099">
    <property type="term" value="P:L-valine biosynthetic process"/>
    <property type="evidence" value="ECO:0007669"/>
    <property type="project" value="UniProtKB-UniPathway"/>
</dbReference>
<dbReference type="InterPro" id="IPR004789">
    <property type="entry name" value="Acetalactate_synth_ssu"/>
</dbReference>
<evidence type="ECO:0000313" key="7">
    <source>
        <dbReference type="EMBL" id="GAH41711.1"/>
    </source>
</evidence>
<dbReference type="CDD" id="cd04878">
    <property type="entry name" value="ACT_AHAS"/>
    <property type="match status" value="1"/>
</dbReference>
<comment type="caution">
    <text evidence="7">The sequence shown here is derived from an EMBL/GenBank/DDBJ whole genome shotgun (WGS) entry which is preliminary data.</text>
</comment>
<dbReference type="InterPro" id="IPR039557">
    <property type="entry name" value="AHAS_ACT"/>
</dbReference>
<dbReference type="GO" id="GO:1990610">
    <property type="term" value="F:acetolactate synthase regulator activity"/>
    <property type="evidence" value="ECO:0007669"/>
    <property type="project" value="InterPro"/>
</dbReference>
<gene>
    <name evidence="7" type="ORF">S03H2_14063</name>
</gene>
<comment type="similarity">
    <text evidence="3">Belongs to the acetolactate synthase small subunit family.</text>
</comment>
<evidence type="ECO:0000256" key="2">
    <source>
        <dbReference type="ARBA" id="ARBA00005025"/>
    </source>
</evidence>
<feature type="domain" description="ACT" evidence="6">
    <location>
        <begin position="4"/>
        <end position="78"/>
    </location>
</feature>
<dbReference type="SUPFAM" id="SSF55021">
    <property type="entry name" value="ACT-like"/>
    <property type="match status" value="1"/>
</dbReference>
<evidence type="ECO:0000259" key="6">
    <source>
        <dbReference type="PROSITE" id="PS51671"/>
    </source>
</evidence>
<keyword evidence="4" id="KW-0028">Amino-acid biosynthesis</keyword>
<dbReference type="NCBIfam" id="NF008864">
    <property type="entry name" value="PRK11895.1"/>
    <property type="match status" value="1"/>
</dbReference>
<dbReference type="NCBIfam" id="TIGR00119">
    <property type="entry name" value="acolac_sm"/>
    <property type="match status" value="1"/>
</dbReference>
<dbReference type="GO" id="GO:0005829">
    <property type="term" value="C:cytosol"/>
    <property type="evidence" value="ECO:0007669"/>
    <property type="project" value="TreeGrafter"/>
</dbReference>
<dbReference type="PANTHER" id="PTHR30239">
    <property type="entry name" value="ACETOLACTATE SYNTHASE SMALL SUBUNIT"/>
    <property type="match status" value="1"/>
</dbReference>
<organism evidence="7">
    <name type="scientific">marine sediment metagenome</name>
    <dbReference type="NCBI Taxonomy" id="412755"/>
    <lineage>
        <taxon>unclassified sequences</taxon>
        <taxon>metagenomes</taxon>
        <taxon>ecological metagenomes</taxon>
    </lineage>
</organism>
<accession>X1F7U5</accession>
<dbReference type="Gene3D" id="3.30.70.260">
    <property type="match status" value="1"/>
</dbReference>
<dbReference type="AlphaFoldDB" id="X1F7U5"/>
<dbReference type="EMBL" id="BARU01007132">
    <property type="protein sequence ID" value="GAH41711.1"/>
    <property type="molecule type" value="Genomic_DNA"/>
</dbReference>
<protein>
    <recommendedName>
        <fullName evidence="6">ACT domain-containing protein</fullName>
    </recommendedName>
</protein>
<dbReference type="PANTHER" id="PTHR30239:SF0">
    <property type="entry name" value="ACETOLACTATE SYNTHASE SMALL SUBUNIT 1, CHLOROPLASTIC"/>
    <property type="match status" value="1"/>
</dbReference>
<dbReference type="GO" id="GO:0003984">
    <property type="term" value="F:acetolactate synthase activity"/>
    <property type="evidence" value="ECO:0007669"/>
    <property type="project" value="TreeGrafter"/>
</dbReference>
<dbReference type="GO" id="GO:0009097">
    <property type="term" value="P:isoleucine biosynthetic process"/>
    <property type="evidence" value="ECO:0007669"/>
    <property type="project" value="UniProtKB-UniPathway"/>
</dbReference>
<name>X1F7U5_9ZZZZ</name>
<dbReference type="UniPathway" id="UPA00047">
    <property type="reaction ID" value="UER00055"/>
</dbReference>
<dbReference type="Pfam" id="PF22629">
    <property type="entry name" value="ACT_AHAS_ss"/>
    <property type="match status" value="1"/>
</dbReference>
<dbReference type="PROSITE" id="PS51671">
    <property type="entry name" value="ACT"/>
    <property type="match status" value="1"/>
</dbReference>
<dbReference type="UniPathway" id="UPA00049">
    <property type="reaction ID" value="UER00059"/>
</dbReference>
<keyword evidence="5" id="KW-0100">Branched-chain amino acid biosynthesis</keyword>
<evidence type="ECO:0000256" key="4">
    <source>
        <dbReference type="ARBA" id="ARBA00022605"/>
    </source>
</evidence>
<dbReference type="FunFam" id="3.30.70.260:FF:000001">
    <property type="entry name" value="Acetolactate synthase, small subunit"/>
    <property type="match status" value="1"/>
</dbReference>
<comment type="pathway">
    <text evidence="2">Amino-acid biosynthesis; L-valine biosynthesis; L-valine from pyruvate: step 1/4.</text>
</comment>
<evidence type="ECO:0000256" key="5">
    <source>
        <dbReference type="ARBA" id="ARBA00023304"/>
    </source>
</evidence>
<sequence>MKHVISAMVENKPGVLAHIAGLFSSRGFNIDSLTVGRTADENLSRMTIVTSGDETVLEQIRKQLGKVIDVLRVTDYAGKDIVQRDLALIKVNTPAEKRAEIIA</sequence>
<proteinExistence type="inferred from homology"/>
<dbReference type="InterPro" id="IPR002912">
    <property type="entry name" value="ACT_dom"/>
</dbReference>